<comment type="caution">
    <text evidence="1">The sequence shown here is derived from an EMBL/GenBank/DDBJ whole genome shotgun (WGS) entry which is preliminary data.</text>
</comment>
<dbReference type="EMBL" id="CM046123">
    <property type="protein sequence ID" value="KAI8439826.1"/>
    <property type="molecule type" value="Genomic_DNA"/>
</dbReference>
<sequence length="479" mass="54823">MKHIKFLKNLNTDLNEGGALDDVYEACRTLDMAGAVIAALRVLHDTGNLPEIENKQKNEDLASLYRNKGLLYFHKRKLCRRALEWYNRALLRAPDGSRNLMLAYYNRSELSFYVGAYAESLKDIETCIQFQCEKELAVFFRTTGLLEKLTTMKEKCEEKILNNEDKVVVHKNSFSEQFFKIKGQIHPEIPCLSADIDIVHESGKMKAVATKDIPVGTVLLVETAYATCSTQEKSLVTCYYCQKMAFHLTPCDNCCYALFCGKKCKELCLNEYHLIECQIMDLLQEIDNGGRFRLAIKTVLKLKTQCEQWSTLIKESENIGANRLKNSSLKELYDVNNYSSMLSFNSDRHFIYGSLYNSSFVYALVIYYLQKISGFFPVKQKDCLQAKKCLAKLFMTLELMWPSVTQIYNNAADPLVNNGSPFNKDVPADLPYHYGLLSFTSKLRHDCEPNVFLVGLDNQVCMFAIQPIKDMSELKVSHK</sequence>
<accession>A0ACC0KT96</accession>
<reference evidence="1 2" key="1">
    <citation type="journal article" date="2022" name="Genome Biol. Evol.">
        <title>The Spruce Budworm Genome: Reconstructing the Evolutionary History of Antifreeze Proteins.</title>
        <authorList>
            <person name="Beliveau C."/>
            <person name="Gagne P."/>
            <person name="Picq S."/>
            <person name="Vernygora O."/>
            <person name="Keeling C.I."/>
            <person name="Pinkney K."/>
            <person name="Doucet D."/>
            <person name="Wen F."/>
            <person name="Johnston J.S."/>
            <person name="Maaroufi H."/>
            <person name="Boyle B."/>
            <person name="Laroche J."/>
            <person name="Dewar K."/>
            <person name="Juretic N."/>
            <person name="Blackburn G."/>
            <person name="Nisole A."/>
            <person name="Brunet B."/>
            <person name="Brandao M."/>
            <person name="Lumley L."/>
            <person name="Duan J."/>
            <person name="Quan G."/>
            <person name="Lucarotti C.J."/>
            <person name="Roe A.D."/>
            <person name="Sperling F.A.H."/>
            <person name="Levesque R.C."/>
            <person name="Cusson M."/>
        </authorList>
    </citation>
    <scope>NUCLEOTIDE SEQUENCE [LARGE SCALE GENOMIC DNA]</scope>
    <source>
        <strain evidence="1">Glfc:IPQL:Cfum</strain>
    </source>
</reference>
<protein>
    <submittedName>
        <fullName evidence="1">Uncharacterized protein</fullName>
    </submittedName>
</protein>
<evidence type="ECO:0000313" key="1">
    <source>
        <dbReference type="EMBL" id="KAI8439826.1"/>
    </source>
</evidence>
<dbReference type="Proteomes" id="UP001064048">
    <property type="component" value="Chromosome 23"/>
</dbReference>
<evidence type="ECO:0000313" key="2">
    <source>
        <dbReference type="Proteomes" id="UP001064048"/>
    </source>
</evidence>
<gene>
    <name evidence="1" type="ORF">MSG28_013493</name>
</gene>
<keyword evidence="2" id="KW-1185">Reference proteome</keyword>
<proteinExistence type="predicted"/>
<name>A0ACC0KT96_CHOFU</name>
<organism evidence="1 2">
    <name type="scientific">Choristoneura fumiferana</name>
    <name type="common">Spruce budworm moth</name>
    <name type="synonym">Archips fumiferana</name>
    <dbReference type="NCBI Taxonomy" id="7141"/>
    <lineage>
        <taxon>Eukaryota</taxon>
        <taxon>Metazoa</taxon>
        <taxon>Ecdysozoa</taxon>
        <taxon>Arthropoda</taxon>
        <taxon>Hexapoda</taxon>
        <taxon>Insecta</taxon>
        <taxon>Pterygota</taxon>
        <taxon>Neoptera</taxon>
        <taxon>Endopterygota</taxon>
        <taxon>Lepidoptera</taxon>
        <taxon>Glossata</taxon>
        <taxon>Ditrysia</taxon>
        <taxon>Tortricoidea</taxon>
        <taxon>Tortricidae</taxon>
        <taxon>Tortricinae</taxon>
        <taxon>Choristoneura</taxon>
    </lineage>
</organism>